<dbReference type="RefSeq" id="WP_259864348.1">
    <property type="nucleotide sequence ID" value="NZ_BAAAST010000036.1"/>
</dbReference>
<reference evidence="2" key="1">
    <citation type="submission" date="2021-04" db="EMBL/GenBank/DDBJ databases">
        <authorList>
            <person name="Hartkoorn R.C."/>
            <person name="Beaudoing E."/>
            <person name="Hot D."/>
        </authorList>
    </citation>
    <scope>NUCLEOTIDE SEQUENCE</scope>
    <source>
        <strain evidence="2">NRRL B-16292</strain>
    </source>
</reference>
<feature type="region of interest" description="Disordered" evidence="1">
    <location>
        <begin position="58"/>
        <end position="77"/>
    </location>
</feature>
<accession>A0ABY5W999</accession>
<organism evidence="2 3">
    <name type="scientific">Dactylosporangium fulvum</name>
    <dbReference type="NCBI Taxonomy" id="53359"/>
    <lineage>
        <taxon>Bacteria</taxon>
        <taxon>Bacillati</taxon>
        <taxon>Actinomycetota</taxon>
        <taxon>Actinomycetes</taxon>
        <taxon>Micromonosporales</taxon>
        <taxon>Micromonosporaceae</taxon>
        <taxon>Dactylosporangium</taxon>
    </lineage>
</organism>
<evidence type="ECO:0000256" key="1">
    <source>
        <dbReference type="SAM" id="MobiDB-lite"/>
    </source>
</evidence>
<reference evidence="2" key="2">
    <citation type="submission" date="2022-09" db="EMBL/GenBank/DDBJ databases">
        <title>Biosynthetic gene clusters of Dactylosporangioum fulvum.</title>
        <authorList>
            <person name="Caradec T."/>
        </authorList>
    </citation>
    <scope>NUCLEOTIDE SEQUENCE</scope>
    <source>
        <strain evidence="2">NRRL B-16292</strain>
    </source>
</reference>
<protein>
    <submittedName>
        <fullName evidence="2">Uncharacterized protein</fullName>
    </submittedName>
</protein>
<name>A0ABY5W999_9ACTN</name>
<evidence type="ECO:0000313" key="3">
    <source>
        <dbReference type="Proteomes" id="UP001059617"/>
    </source>
</evidence>
<proteinExistence type="predicted"/>
<evidence type="ECO:0000313" key="2">
    <source>
        <dbReference type="EMBL" id="UWP85935.1"/>
    </source>
</evidence>
<keyword evidence="3" id="KW-1185">Reference proteome</keyword>
<dbReference type="Proteomes" id="UP001059617">
    <property type="component" value="Chromosome"/>
</dbReference>
<gene>
    <name evidence="2" type="ORF">Dfulv_17450</name>
</gene>
<dbReference type="EMBL" id="CP073720">
    <property type="protein sequence ID" value="UWP85935.1"/>
    <property type="molecule type" value="Genomic_DNA"/>
</dbReference>
<sequence length="77" mass="8149">MVSRSSDKTESVRVTAAESDAARAAADAARWTIGDLLRAAIVAAGTKPRETFAFLAPFRREQKKAGRPRKAAPPPAG</sequence>